<feature type="chain" id="PRO_5020335473" evidence="6">
    <location>
        <begin position="20"/>
        <end position="243"/>
    </location>
</feature>
<gene>
    <name evidence="7" type="ORF">FEM41_23545</name>
</gene>
<dbReference type="GO" id="GO:0005886">
    <property type="term" value="C:plasma membrane"/>
    <property type="evidence" value="ECO:0007669"/>
    <property type="project" value="InterPro"/>
</dbReference>
<evidence type="ECO:0000313" key="8">
    <source>
        <dbReference type="Proteomes" id="UP000302163"/>
    </source>
</evidence>
<accession>A0A4V1G899</accession>
<evidence type="ECO:0000256" key="1">
    <source>
        <dbReference type="ARBA" id="ARBA00022475"/>
    </source>
</evidence>
<keyword evidence="1" id="KW-1003">Cell membrane</keyword>
<feature type="signal peptide" evidence="6">
    <location>
        <begin position="1"/>
        <end position="19"/>
    </location>
</feature>
<evidence type="ECO:0000256" key="5">
    <source>
        <dbReference type="ARBA" id="ARBA00023288"/>
    </source>
</evidence>
<dbReference type="Proteomes" id="UP000302163">
    <property type="component" value="Chromosome"/>
</dbReference>
<evidence type="ECO:0000256" key="6">
    <source>
        <dbReference type="SAM" id="SignalP"/>
    </source>
</evidence>
<keyword evidence="5 7" id="KW-0449">Lipoprotein</keyword>
<dbReference type="InterPro" id="IPR010646">
    <property type="entry name" value="UPF0257"/>
</dbReference>
<organism evidence="7 8">
    <name type="scientific">Jejubacter calystegiae</name>
    <dbReference type="NCBI Taxonomy" id="2579935"/>
    <lineage>
        <taxon>Bacteria</taxon>
        <taxon>Pseudomonadati</taxon>
        <taxon>Pseudomonadota</taxon>
        <taxon>Gammaproteobacteria</taxon>
        <taxon>Enterobacterales</taxon>
        <taxon>Enterobacteriaceae</taxon>
        <taxon>Jejubacter</taxon>
    </lineage>
</organism>
<sequence>MKKSLLCLAIILITWSARGESQVQPFRPAMASLSNELEFDALRGHVKSFEQALYGDSDKPLMVAKGQFDPSGCLKEYERADRTSGEYMKLVRGSDSNTLVSVRDKRNTIVLNDKCQIVETTNSDPVHKLYIYDNGFLVKVKDAKDAWVYREYFYTREGMPKSIVFYSEQNDVLLITEPKRKLDEPWDFITQGLSNGMPFYQALKKCRYDKMANPLVCDYAVNTLTDGGEKKEQQRIRYRTTYY</sequence>
<keyword evidence="8" id="KW-1185">Reference proteome</keyword>
<dbReference type="Pfam" id="PF06788">
    <property type="entry name" value="UPF0257"/>
    <property type="match status" value="1"/>
</dbReference>
<dbReference type="EMBL" id="CP040428">
    <property type="protein sequence ID" value="QCT22407.1"/>
    <property type="molecule type" value="Genomic_DNA"/>
</dbReference>
<dbReference type="KEGG" id="izh:FEM41_23545"/>
<evidence type="ECO:0000313" key="7">
    <source>
        <dbReference type="EMBL" id="QCT22407.1"/>
    </source>
</evidence>
<evidence type="ECO:0000256" key="3">
    <source>
        <dbReference type="ARBA" id="ARBA00023136"/>
    </source>
</evidence>
<reference evidence="7 8" key="1">
    <citation type="submission" date="2019-05" db="EMBL/GenBank/DDBJ databases">
        <title>Complete genome sequence of Izhakiella calystegiae KSNA2, an endophyte isolated from beach morning glory (Calystegia soldanella).</title>
        <authorList>
            <person name="Jiang L."/>
            <person name="Jeong J.C."/>
            <person name="Kim C.Y."/>
            <person name="Kim D.H."/>
            <person name="Kim S.W."/>
            <person name="Lee j."/>
        </authorList>
    </citation>
    <scope>NUCLEOTIDE SEQUENCE [LARGE SCALE GENOMIC DNA]</scope>
    <source>
        <strain evidence="7 8">KSNA2</strain>
    </source>
</reference>
<proteinExistence type="predicted"/>
<name>A0A4V1G899_9ENTR</name>
<keyword evidence="4" id="KW-0564">Palmitate</keyword>
<protein>
    <submittedName>
        <fullName evidence="7">YnfC family lipoprotein</fullName>
    </submittedName>
</protein>
<dbReference type="OrthoDB" id="6622075at2"/>
<evidence type="ECO:0000256" key="4">
    <source>
        <dbReference type="ARBA" id="ARBA00023139"/>
    </source>
</evidence>
<dbReference type="RefSeq" id="WP_138098916.1">
    <property type="nucleotide sequence ID" value="NZ_CP040428.1"/>
</dbReference>
<keyword evidence="3" id="KW-0472">Membrane</keyword>
<evidence type="ECO:0000256" key="2">
    <source>
        <dbReference type="ARBA" id="ARBA00022729"/>
    </source>
</evidence>
<dbReference type="AlphaFoldDB" id="A0A4V1G899"/>
<keyword evidence="2 6" id="KW-0732">Signal</keyword>